<comment type="caution">
    <text evidence="1">The sequence shown here is derived from an EMBL/GenBank/DDBJ whole genome shotgun (WGS) entry which is preliminary data.</text>
</comment>
<protein>
    <submittedName>
        <fullName evidence="1">Thioesterase</fullName>
    </submittedName>
</protein>
<gene>
    <name evidence="1" type="ORF">C7S10_11245</name>
</gene>
<dbReference type="PANTHER" id="PTHR31793">
    <property type="entry name" value="4-HYDROXYBENZOYL-COA THIOESTERASE FAMILY MEMBER"/>
    <property type="match status" value="1"/>
</dbReference>
<dbReference type="Pfam" id="PF13279">
    <property type="entry name" value="4HBT_2"/>
    <property type="match status" value="2"/>
</dbReference>
<evidence type="ECO:0000313" key="1">
    <source>
        <dbReference type="EMBL" id="PUA80964.1"/>
    </source>
</evidence>
<evidence type="ECO:0000313" key="2">
    <source>
        <dbReference type="Proteomes" id="UP000244867"/>
    </source>
</evidence>
<keyword evidence="2" id="KW-1185">Reference proteome</keyword>
<dbReference type="Gene3D" id="3.10.129.10">
    <property type="entry name" value="Hotdog Thioesterase"/>
    <property type="match status" value="2"/>
</dbReference>
<dbReference type="SUPFAM" id="SSF54637">
    <property type="entry name" value="Thioesterase/thiol ester dehydrase-isomerase"/>
    <property type="match status" value="2"/>
</dbReference>
<reference evidence="1 2" key="1">
    <citation type="submission" date="2018-03" db="EMBL/GenBank/DDBJ databases">
        <authorList>
            <person name="Keele B.F."/>
        </authorList>
    </citation>
    <scope>NUCLEOTIDE SEQUENCE [LARGE SCALE GENOMIC DNA]</scope>
    <source>
        <strain evidence="1 2">IB-3</strain>
    </source>
</reference>
<dbReference type="CDD" id="cd00586">
    <property type="entry name" value="4HBT"/>
    <property type="match status" value="2"/>
</dbReference>
<dbReference type="InterPro" id="IPR029069">
    <property type="entry name" value="HotDog_dom_sf"/>
</dbReference>
<dbReference type="AlphaFoldDB" id="A0A2R7YXC8"/>
<dbReference type="EMBL" id="PYXZ01000004">
    <property type="protein sequence ID" value="PUA80964.1"/>
    <property type="molecule type" value="Genomic_DNA"/>
</dbReference>
<sequence>MRHLYQCPMRWADLDLLGHVNNVVYVDYLQEARVDMMRSHGPSVRRGEDGSQGEDLAEGVVVVRHEVTYRAPLTFRFRPISIECWVTEIRAASFTMAYEVFDETPDGRVVHLRASTVLTPYVFATERPRRLSPEEKDTLAPFLEEPLPKSPRIEPVAAERTWSPGHYPLHVRFSDVDVYGHVNNVKYFEYFQEARIPLMERLGRDITGDTGFHVVVAQTDVDYRIPILFRLEAYDVHSRITHVGSKSFTISSEIRDGDTVLSRARVVLVFFDPATQHSIEPPAEFRDAILDALAA</sequence>
<dbReference type="PANTHER" id="PTHR31793:SF24">
    <property type="entry name" value="LONG-CHAIN ACYL-COA THIOESTERASE FADM"/>
    <property type="match status" value="1"/>
</dbReference>
<dbReference type="GO" id="GO:0047617">
    <property type="term" value="F:fatty acyl-CoA hydrolase activity"/>
    <property type="evidence" value="ECO:0007669"/>
    <property type="project" value="TreeGrafter"/>
</dbReference>
<accession>A0A2R7YXC8</accession>
<dbReference type="Proteomes" id="UP000244867">
    <property type="component" value="Unassembled WGS sequence"/>
</dbReference>
<proteinExistence type="predicted"/>
<organism evidence="1 2">
    <name type="scientific">Nocardioides currus</name>
    <dbReference type="NCBI Taxonomy" id="2133958"/>
    <lineage>
        <taxon>Bacteria</taxon>
        <taxon>Bacillati</taxon>
        <taxon>Actinomycetota</taxon>
        <taxon>Actinomycetes</taxon>
        <taxon>Propionibacteriales</taxon>
        <taxon>Nocardioidaceae</taxon>
        <taxon>Nocardioides</taxon>
    </lineage>
</organism>
<dbReference type="OrthoDB" id="9799036at2"/>
<dbReference type="InterPro" id="IPR050563">
    <property type="entry name" value="4-hydroxybenzoyl-CoA_TE"/>
</dbReference>
<name>A0A2R7YXC8_9ACTN</name>